<comment type="catalytic activity">
    <reaction evidence="2">
        <text>a plastoquinone + NADH + (n+1) H(+)(in) = a plastoquinol + NAD(+) + n H(+)(out)</text>
        <dbReference type="Rhea" id="RHEA:42608"/>
        <dbReference type="Rhea" id="RHEA-COMP:9561"/>
        <dbReference type="Rhea" id="RHEA-COMP:9562"/>
        <dbReference type="ChEBI" id="CHEBI:15378"/>
        <dbReference type="ChEBI" id="CHEBI:17757"/>
        <dbReference type="ChEBI" id="CHEBI:57540"/>
        <dbReference type="ChEBI" id="CHEBI:57945"/>
        <dbReference type="ChEBI" id="CHEBI:62192"/>
    </reaction>
</comment>
<keyword evidence="3" id="KW-0560">Oxidoreductase</keyword>
<feature type="transmembrane region" description="Helical" evidence="2">
    <location>
        <begin position="33"/>
        <end position="53"/>
    </location>
</feature>
<keyword evidence="2" id="KW-1133">Transmembrane helix</keyword>
<organism evidence="3 4">
    <name type="scientific">Desmonostoc muscorum LEGE 12446</name>
    <dbReference type="NCBI Taxonomy" id="1828758"/>
    <lineage>
        <taxon>Bacteria</taxon>
        <taxon>Bacillati</taxon>
        <taxon>Cyanobacteriota</taxon>
        <taxon>Cyanophyceae</taxon>
        <taxon>Nostocales</taxon>
        <taxon>Nostocaceae</taxon>
        <taxon>Desmonostoc</taxon>
    </lineage>
</organism>
<keyword evidence="4" id="KW-1185">Reference proteome</keyword>
<keyword evidence="2" id="KW-0812">Transmembrane</keyword>
<dbReference type="EC" id="7.1.1.-" evidence="2"/>
<feature type="transmembrane region" description="Helical" evidence="2">
    <location>
        <begin position="145"/>
        <end position="167"/>
    </location>
</feature>
<dbReference type="GO" id="GO:1902495">
    <property type="term" value="C:transmembrane transporter complex"/>
    <property type="evidence" value="ECO:0007669"/>
    <property type="project" value="TreeGrafter"/>
</dbReference>
<sequence length="204" mass="21876">MNLAEGVQIVCLGVLGVMMIGAAIGVVLSSSIVYSAFMLGGVFISMAGIYLLLNGDFVAAAQVLIYVGAVNVLILFAIMLVNKRQNFAPFPNSWVRKLLTGIVSLGLFGLLSTMILATPWAYSTPAVVGGTSSIILIGEHFFTDFLLPFELASILLLIAMVGAIILARREYLPDQLTPSELPQTVLTLPERPRELVSTSSETRE</sequence>
<dbReference type="InterPro" id="IPR042106">
    <property type="entry name" value="Nuo/plastoQ_OxRdtase_6_NuoJ"/>
</dbReference>
<dbReference type="PANTHER" id="PTHR33269:SF17">
    <property type="entry name" value="NADH-UBIQUINONE OXIDOREDUCTASE CHAIN 6"/>
    <property type="match status" value="1"/>
</dbReference>
<evidence type="ECO:0000256" key="1">
    <source>
        <dbReference type="ARBA" id="ARBA00005698"/>
    </source>
</evidence>
<comment type="caution">
    <text evidence="3">The sequence shown here is derived from an EMBL/GenBank/DDBJ whole genome shotgun (WGS) entry which is preliminary data.</text>
</comment>
<protein>
    <recommendedName>
        <fullName evidence="2">NADH-quinone oxidoreductase subunit J</fullName>
        <ecNumber evidence="2">7.1.1.-</ecNumber>
    </recommendedName>
</protein>
<evidence type="ECO:0000313" key="4">
    <source>
        <dbReference type="Proteomes" id="UP000622533"/>
    </source>
</evidence>
<keyword evidence="2" id="KW-1003">Cell membrane</keyword>
<dbReference type="Proteomes" id="UP000622533">
    <property type="component" value="Unassembled WGS sequence"/>
</dbReference>
<proteinExistence type="inferred from homology"/>
<dbReference type="GO" id="GO:0005886">
    <property type="term" value="C:plasma membrane"/>
    <property type="evidence" value="ECO:0007669"/>
    <property type="project" value="UniProtKB-SubCell"/>
</dbReference>
<gene>
    <name evidence="3" type="ORF">IQ276_12690</name>
</gene>
<dbReference type="NCBIfam" id="NF005163">
    <property type="entry name" value="PRK06638.1-3"/>
    <property type="match status" value="1"/>
</dbReference>
<evidence type="ECO:0000313" key="3">
    <source>
        <dbReference type="EMBL" id="MBE9023252.1"/>
    </source>
</evidence>
<dbReference type="Pfam" id="PF00499">
    <property type="entry name" value="Oxidored_q3"/>
    <property type="match status" value="1"/>
</dbReference>
<evidence type="ECO:0000256" key="2">
    <source>
        <dbReference type="RuleBase" id="RU004429"/>
    </source>
</evidence>
<feature type="transmembrane region" description="Helical" evidence="2">
    <location>
        <begin position="6"/>
        <end position="28"/>
    </location>
</feature>
<comment type="function">
    <text evidence="2">NDH-1 shuttles electrons from NADH, via FMN and iron-sulfur (Fe-S) centers, to quinones in the respiratory chain. Couples the redox reaction to proton translocation (for every two electrons transferred, four hydrogen ions are translocated across the cytoplasmic membrane), and thus conserves the redox energy in a proton gradient.</text>
</comment>
<dbReference type="RefSeq" id="WP_193916779.1">
    <property type="nucleotide sequence ID" value="NZ_JADEXS020000001.1"/>
</dbReference>
<name>A0A8J7D0J6_DESMC</name>
<keyword evidence="2" id="KW-0472">Membrane</keyword>
<comment type="subcellular location">
    <subcellularLocation>
        <location evidence="2">Cell membrane</location>
        <topology evidence="2">Multi-pass membrane protein</topology>
    </subcellularLocation>
</comment>
<feature type="transmembrane region" description="Helical" evidence="2">
    <location>
        <begin position="102"/>
        <end position="122"/>
    </location>
</feature>
<dbReference type="EMBL" id="JADEXS010000143">
    <property type="protein sequence ID" value="MBE9023252.1"/>
    <property type="molecule type" value="Genomic_DNA"/>
</dbReference>
<keyword evidence="2" id="KW-0520">NAD</keyword>
<comment type="catalytic activity">
    <reaction evidence="2">
        <text>a plastoquinone + NADPH + (n+1) H(+)(in) = a plastoquinol + NADP(+) + n H(+)(out)</text>
        <dbReference type="Rhea" id="RHEA:42612"/>
        <dbReference type="Rhea" id="RHEA-COMP:9561"/>
        <dbReference type="Rhea" id="RHEA-COMP:9562"/>
        <dbReference type="ChEBI" id="CHEBI:15378"/>
        <dbReference type="ChEBI" id="CHEBI:17757"/>
        <dbReference type="ChEBI" id="CHEBI:57783"/>
        <dbReference type="ChEBI" id="CHEBI:58349"/>
        <dbReference type="ChEBI" id="CHEBI:62192"/>
    </reaction>
</comment>
<dbReference type="GO" id="GO:0016491">
    <property type="term" value="F:oxidoreductase activity"/>
    <property type="evidence" value="ECO:0007669"/>
    <property type="project" value="UniProtKB-KW"/>
</dbReference>
<keyword evidence="2" id="KW-0874">Quinone</keyword>
<dbReference type="GO" id="GO:0008137">
    <property type="term" value="F:NADH dehydrogenase (ubiquinone) activity"/>
    <property type="evidence" value="ECO:0007669"/>
    <property type="project" value="UniProtKB-UniRule"/>
</dbReference>
<dbReference type="InterPro" id="IPR001457">
    <property type="entry name" value="NADH_UbQ/plastoQ_OxRdtase_su6"/>
</dbReference>
<dbReference type="AlphaFoldDB" id="A0A8J7D0J6"/>
<feature type="transmembrane region" description="Helical" evidence="2">
    <location>
        <begin position="59"/>
        <end position="81"/>
    </location>
</feature>
<accession>A0A8J7D0J6</accession>
<reference evidence="3" key="1">
    <citation type="submission" date="2020-10" db="EMBL/GenBank/DDBJ databases">
        <authorList>
            <person name="Castelo-Branco R."/>
            <person name="Eusebio N."/>
            <person name="Adriana R."/>
            <person name="Vieira A."/>
            <person name="Brugerolle De Fraissinette N."/>
            <person name="Rezende De Castro R."/>
            <person name="Schneider M.P."/>
            <person name="Vasconcelos V."/>
            <person name="Leao P.N."/>
        </authorList>
    </citation>
    <scope>NUCLEOTIDE SEQUENCE</scope>
    <source>
        <strain evidence="3">LEGE 12446</strain>
    </source>
</reference>
<dbReference type="PANTHER" id="PTHR33269">
    <property type="entry name" value="NADH-UBIQUINONE OXIDOREDUCTASE CHAIN 6"/>
    <property type="match status" value="1"/>
</dbReference>
<dbReference type="Gene3D" id="1.20.120.1200">
    <property type="entry name" value="NADH-ubiquinone/plastoquinone oxidoreductase chain 6, subunit NuoJ"/>
    <property type="match status" value="1"/>
</dbReference>
<comment type="similarity">
    <text evidence="1 2">Belongs to the complex I subunit 6 family.</text>
</comment>
<dbReference type="GO" id="GO:0048038">
    <property type="term" value="F:quinone binding"/>
    <property type="evidence" value="ECO:0007669"/>
    <property type="project" value="UniProtKB-UniRule"/>
</dbReference>